<dbReference type="InterPro" id="IPR001810">
    <property type="entry name" value="F-box_dom"/>
</dbReference>
<accession>A0A0C9LQR6</accession>
<dbReference type="Pfam" id="PF12937">
    <property type="entry name" value="F-box-like"/>
    <property type="match status" value="1"/>
</dbReference>
<dbReference type="InterPro" id="IPR036047">
    <property type="entry name" value="F-box-like_dom_sf"/>
</dbReference>
<dbReference type="Proteomes" id="UP000053815">
    <property type="component" value="Unassembled WGS sequence"/>
</dbReference>
<dbReference type="OrthoDB" id="2203399at2759"/>
<reference evidence="2" key="1">
    <citation type="submission" date="2014-09" db="EMBL/GenBank/DDBJ databases">
        <title>Draft genome sequence of an oleaginous Mucoromycotina fungus Mucor ambiguus NBRC6742.</title>
        <authorList>
            <person name="Takeda I."/>
            <person name="Yamane N."/>
            <person name="Morita T."/>
            <person name="Tamano K."/>
            <person name="Machida M."/>
            <person name="Baker S."/>
            <person name="Koike H."/>
        </authorList>
    </citation>
    <scope>NUCLEOTIDE SEQUENCE</scope>
    <source>
        <strain evidence="2">NBRC 6742</strain>
    </source>
</reference>
<proteinExistence type="predicted"/>
<name>A0A0C9LQR6_9FUNG</name>
<dbReference type="SUPFAM" id="SSF81383">
    <property type="entry name" value="F-box domain"/>
    <property type="match status" value="1"/>
</dbReference>
<evidence type="ECO:0000313" key="2">
    <source>
        <dbReference type="EMBL" id="GAN01655.1"/>
    </source>
</evidence>
<organism evidence="2">
    <name type="scientific">Mucor ambiguus</name>
    <dbReference type="NCBI Taxonomy" id="91626"/>
    <lineage>
        <taxon>Eukaryota</taxon>
        <taxon>Fungi</taxon>
        <taxon>Fungi incertae sedis</taxon>
        <taxon>Mucoromycota</taxon>
        <taxon>Mucoromycotina</taxon>
        <taxon>Mucoromycetes</taxon>
        <taxon>Mucorales</taxon>
        <taxon>Mucorineae</taxon>
        <taxon>Mucoraceae</taxon>
        <taxon>Mucor</taxon>
    </lineage>
</organism>
<dbReference type="SMART" id="SM00256">
    <property type="entry name" value="FBOX"/>
    <property type="match status" value="1"/>
</dbReference>
<dbReference type="AlphaFoldDB" id="A0A0C9LQR6"/>
<evidence type="ECO:0000313" key="3">
    <source>
        <dbReference type="Proteomes" id="UP000053815"/>
    </source>
</evidence>
<feature type="domain" description="F-box" evidence="1">
    <location>
        <begin position="1"/>
        <end position="44"/>
    </location>
</feature>
<sequence>MDKLPFEIFTCIIQYLDHENRLNCCQVCKSWNSSINRSYLLLETAFCSDLATQDKRIKSYFKQNTHLSTKVNTLEYNLMGELSFENLKPMPLILPQIKHLCLFTNDSVMYNRINSKGRRIAPRVGSFAQFDIGQRRRVYEARLDDLFEGCWSTTLESIEDASTNMLSSCLLNCSTQPFHHLTRLWLNYSNIDSSCLENGINYLLTGLKQAPAIKELSLNYALVNFAHLDLLHQHCQQLHSLALYHVDIYNHPSGPGQRFLYDIPPLHYEPPEAPQLKHLTIVSSIIVAGTPLLEYIAAKYQHVECIKYLVANSGPIRTQDMYNGQASTLISSCTALKYLECNLFSPTPLLLKMMDSRGIRMEQDFRLRLTDNAESFVVLCNSNHLKTAVKRVDMQINHYPDHFNDMILNLANLTDLTINSLGYQTEEISYEEDDCYYWSTMLPLNVLLNGLEHLEKLDLQGFFITVDKQDTSQHRIRSMVFNQCTFESFTNQDNGALFSPCNYISTCCLKLQYLKLHGQWNYDPHKSEISLRLFNHTELSGVEVFIEYSCPYIRHVDDEGAETWFEIQRPSMDPTVFECVPIENNELPHIDPEKPNYFTIECADTKLFYTQKVYYQEPYQF</sequence>
<dbReference type="PROSITE" id="PS50181">
    <property type="entry name" value="FBOX"/>
    <property type="match status" value="1"/>
</dbReference>
<dbReference type="EMBL" id="DF836299">
    <property type="protein sequence ID" value="GAN01655.1"/>
    <property type="molecule type" value="Genomic_DNA"/>
</dbReference>
<protein>
    <recommendedName>
        <fullName evidence="1">F-box domain-containing protein</fullName>
    </recommendedName>
</protein>
<evidence type="ECO:0000259" key="1">
    <source>
        <dbReference type="PROSITE" id="PS50181"/>
    </source>
</evidence>
<keyword evidence="3" id="KW-1185">Reference proteome</keyword>
<dbReference type="Gene3D" id="1.20.1280.50">
    <property type="match status" value="1"/>
</dbReference>
<gene>
    <name evidence="2" type="ORF">MAM1_0010c01089</name>
</gene>